<dbReference type="Proteomes" id="UP000501408">
    <property type="component" value="Chromosome 2"/>
</dbReference>
<accession>A0ABX6K7Q1</accession>
<evidence type="ECO:0000313" key="2">
    <source>
        <dbReference type="EMBL" id="QIR07559.1"/>
    </source>
</evidence>
<dbReference type="InterPro" id="IPR032710">
    <property type="entry name" value="NTF2-like_dom_sf"/>
</dbReference>
<organism evidence="2 3">
    <name type="scientific">Salinivibrio costicola</name>
    <name type="common">Vibrio costicola</name>
    <dbReference type="NCBI Taxonomy" id="51367"/>
    <lineage>
        <taxon>Bacteria</taxon>
        <taxon>Pseudomonadati</taxon>
        <taxon>Pseudomonadota</taxon>
        <taxon>Gammaproteobacteria</taxon>
        <taxon>Vibrionales</taxon>
        <taxon>Vibrionaceae</taxon>
        <taxon>Salinivibrio</taxon>
    </lineage>
</organism>
<evidence type="ECO:0000259" key="1">
    <source>
        <dbReference type="Pfam" id="PF12680"/>
    </source>
</evidence>
<dbReference type="SUPFAM" id="SSF54427">
    <property type="entry name" value="NTF2-like"/>
    <property type="match status" value="1"/>
</dbReference>
<sequence>MEIESVQTQVARFAQVYQALGKDNLASLETIYHPDIVFIDPAHRIEGLSAFLAYFASLYQNVTSCQFDIHHTTAGDNDAFVTWTMTFSHPRVQQGRPRQVHGCSHLTFTDGRISRHRDYFDMGEMIYEALPLMGRLLTYIKARLGQ</sequence>
<keyword evidence="3" id="KW-1185">Reference proteome</keyword>
<proteinExistence type="predicted"/>
<dbReference type="InterPro" id="IPR037401">
    <property type="entry name" value="SnoaL-like"/>
</dbReference>
<dbReference type="RefSeq" id="WP_069586454.1">
    <property type="nucleotide sequence ID" value="NZ_CP050267.1"/>
</dbReference>
<dbReference type="Pfam" id="PF12680">
    <property type="entry name" value="SnoaL_2"/>
    <property type="match status" value="1"/>
</dbReference>
<gene>
    <name evidence="2" type="ORF">HBA18_14165</name>
</gene>
<feature type="domain" description="SnoaL-like" evidence="1">
    <location>
        <begin position="15"/>
        <end position="116"/>
    </location>
</feature>
<reference evidence="2 3" key="1">
    <citation type="submission" date="2020-03" db="EMBL/GenBank/DDBJ databases">
        <title>Genome mining reveals the biosynthetic pathways of PHA and ectoines of the halophilic strain Salinivibrio costicola M318 isolated from fermented shrimp paste.</title>
        <authorList>
            <person name="Doan T.V."/>
            <person name="Tran L.T."/>
            <person name="Trieu T.A."/>
            <person name="Nguyen Q.V."/>
            <person name="Quach T.N."/>
            <person name="Phi T.Q."/>
            <person name="Kumar S."/>
        </authorList>
    </citation>
    <scope>NUCLEOTIDE SEQUENCE [LARGE SCALE GENOMIC DNA]</scope>
    <source>
        <strain evidence="2 3">M318</strain>
    </source>
</reference>
<dbReference type="EMBL" id="CP050267">
    <property type="protein sequence ID" value="QIR07559.1"/>
    <property type="molecule type" value="Genomic_DNA"/>
</dbReference>
<protein>
    <submittedName>
        <fullName evidence="2">Nuclear transport factor 2 family protein</fullName>
    </submittedName>
</protein>
<dbReference type="Gene3D" id="3.10.450.50">
    <property type="match status" value="1"/>
</dbReference>
<name>A0ABX6K7Q1_SALCS</name>
<evidence type="ECO:0000313" key="3">
    <source>
        <dbReference type="Proteomes" id="UP000501408"/>
    </source>
</evidence>